<accession>A0A6P6U498</accession>
<dbReference type="EC" id="2.5.1.58" evidence="4"/>
<dbReference type="RefSeq" id="XP_071919657.1">
    <property type="nucleotide sequence ID" value="XM_072063556.1"/>
</dbReference>
<comment type="cofactor">
    <cofactor evidence="1">
        <name>Mg(2+)</name>
        <dbReference type="ChEBI" id="CHEBI:18420"/>
    </cofactor>
</comment>
<evidence type="ECO:0000256" key="7">
    <source>
        <dbReference type="ARBA" id="ARBA00022737"/>
    </source>
</evidence>
<evidence type="ECO:0000256" key="3">
    <source>
        <dbReference type="ARBA" id="ARBA00012700"/>
    </source>
</evidence>
<keyword evidence="7" id="KW-0677">Repeat</keyword>
<evidence type="ECO:0000256" key="17">
    <source>
        <dbReference type="SAM" id="MobiDB-lite"/>
    </source>
</evidence>
<reference evidence="18" key="1">
    <citation type="journal article" date="2025" name="Foods">
        <title>Unveiling the Microbial Signatures of Arabica Coffee Cherries: Insights into Ripeness Specific Diversity, Functional Traits, and Implications for Quality and Safety.</title>
        <authorList>
            <consortium name="RefSeq"/>
            <person name="Tenea G.N."/>
            <person name="Cifuentes V."/>
            <person name="Reyes P."/>
            <person name="Cevallos-Vallejos M."/>
        </authorList>
    </citation>
    <scope>NUCLEOTIDE SEQUENCE [LARGE SCALE GENOMIC DNA]</scope>
</reference>
<dbReference type="GO" id="GO:0004662">
    <property type="term" value="F:CAAX-protein geranylgeranyltransferase activity"/>
    <property type="evidence" value="ECO:0007669"/>
    <property type="project" value="UniProtKB-EC"/>
</dbReference>
<evidence type="ECO:0000256" key="4">
    <source>
        <dbReference type="ARBA" id="ARBA00012702"/>
    </source>
</evidence>
<evidence type="ECO:0000256" key="1">
    <source>
        <dbReference type="ARBA" id="ARBA00001946"/>
    </source>
</evidence>
<dbReference type="Pfam" id="PF01239">
    <property type="entry name" value="PPTA"/>
    <property type="match status" value="5"/>
</dbReference>
<evidence type="ECO:0000256" key="8">
    <source>
        <dbReference type="ARBA" id="ARBA00022842"/>
    </source>
</evidence>
<evidence type="ECO:0000256" key="5">
    <source>
        <dbReference type="ARBA" id="ARBA00022602"/>
    </source>
</evidence>
<comment type="similarity">
    <text evidence="2">Belongs to the protein prenyltransferase subunit alpha family.</text>
</comment>
<comment type="function">
    <text evidence="16">Essential subunit of both the farnesyltransferase and the geranylgeranyltransferase complex. Contributes to the transfer of a farnesyl or geranylgeranyl moiety from farnesyl or geranylgeranyl diphosphate to a cysteine at the fourth position from the C-terminus of several proteins having the C-terminal sequence Cys-aliphatic-aliphatic-X.</text>
</comment>
<name>A0A6P6U498_COFAR</name>
<dbReference type="PROSITE" id="PS51147">
    <property type="entry name" value="PFTA"/>
    <property type="match status" value="5"/>
</dbReference>
<dbReference type="AlphaFoldDB" id="A0A6P6U498"/>
<sequence>MDVLQKSSERIPLSQRPEYADVKPVPQDDGPNPIVPISYTDEFRETMDYFRAIYVADERSLRALQLTTEAIKLNPGNYTVWQFRRLVLEALNADMNKELDFVDGIVEGIVEGNSKNYQIWHHRRWVAENLGTDASTRELEFTKTILSKDAKHYHAWSHRQWVLQALGGWKDELTYCELLLKDDIFNNSAWNQRYFVVTRSPLLGGLGAMRESEVTCTVNAIMEHPENESPWRYLRGLYRNDTHALVKDPQVASVCLKILTAKNNYVHALSMLLDLLCHGFQPSLEIRNAVYGLSDSGAQGSDLVKVVCSILELVDPMRANYWKWRRNIVPAQAAQCLKDDGLTGLSL</sequence>
<gene>
    <name evidence="19 20" type="primary">LOC113707360</name>
</gene>
<feature type="region of interest" description="Disordered" evidence="17">
    <location>
        <begin position="1"/>
        <end position="33"/>
    </location>
</feature>
<dbReference type="GO" id="GO:0005965">
    <property type="term" value="C:protein farnesyltransferase complex"/>
    <property type="evidence" value="ECO:0007669"/>
    <property type="project" value="TreeGrafter"/>
</dbReference>
<dbReference type="Gene3D" id="1.25.40.120">
    <property type="entry name" value="Protein prenylyltransferase"/>
    <property type="match status" value="1"/>
</dbReference>
<evidence type="ECO:0000256" key="13">
    <source>
        <dbReference type="ARBA" id="ARBA00043219"/>
    </source>
</evidence>
<dbReference type="GO" id="GO:0004660">
    <property type="term" value="F:protein farnesyltransferase activity"/>
    <property type="evidence" value="ECO:0007669"/>
    <property type="project" value="UniProtKB-EC"/>
</dbReference>
<evidence type="ECO:0000313" key="18">
    <source>
        <dbReference type="Proteomes" id="UP001652660"/>
    </source>
</evidence>
<keyword evidence="5" id="KW-0637">Prenyltransferase</keyword>
<dbReference type="PANTHER" id="PTHR11129">
    <property type="entry name" value="PROTEIN FARNESYLTRANSFERASE ALPHA SUBUNIT/RAB GERANYLGERANYL TRANSFERASE ALPHA SUBUNIT"/>
    <property type="match status" value="1"/>
</dbReference>
<evidence type="ECO:0000313" key="19">
    <source>
        <dbReference type="RefSeq" id="XP_027085450.1"/>
    </source>
</evidence>
<evidence type="ECO:0000256" key="2">
    <source>
        <dbReference type="ARBA" id="ARBA00006734"/>
    </source>
</evidence>
<dbReference type="PANTHER" id="PTHR11129:SF1">
    <property type="entry name" value="PROTEIN FARNESYLTRANSFERASE_GERANYLGERANYLTRANSFERASE TYPE-1 SUBUNIT ALPHA"/>
    <property type="match status" value="1"/>
</dbReference>
<evidence type="ECO:0000313" key="20">
    <source>
        <dbReference type="RefSeq" id="XP_071919657.1"/>
    </source>
</evidence>
<evidence type="ECO:0000256" key="15">
    <source>
        <dbReference type="ARBA" id="ARBA00050428"/>
    </source>
</evidence>
<reference evidence="19" key="2">
    <citation type="submission" date="2025-04" db="UniProtKB">
        <authorList>
            <consortium name="RefSeq"/>
        </authorList>
    </citation>
    <scope>IDENTIFICATION</scope>
    <source>
        <tissue evidence="19 20">Leaves</tissue>
    </source>
</reference>
<dbReference type="RefSeq" id="XP_027085450.1">
    <property type="nucleotide sequence ID" value="XM_027229649.1"/>
</dbReference>
<dbReference type="InterPro" id="IPR002088">
    <property type="entry name" value="Prenyl_trans_a"/>
</dbReference>
<protein>
    <recommendedName>
        <fullName evidence="9">Protein farnesyltransferase/geranylgeranyltransferase type-1 subunit alpha</fullName>
        <ecNumber evidence="4">2.5.1.58</ecNumber>
        <ecNumber evidence="3">2.5.1.59</ecNumber>
    </recommendedName>
    <alternativeName>
        <fullName evidence="12">CAAX farnesyltransferase subunit alpha</fullName>
    </alternativeName>
    <alternativeName>
        <fullName evidence="11">FTase-alpha</fullName>
    </alternativeName>
    <alternativeName>
        <fullName evidence="10">Ras proteins prenyltransferase subunit alpha</fullName>
    </alternativeName>
    <alternativeName>
        <fullName evidence="13">Type I protein geranyl-geranyltransferase subunit alpha</fullName>
    </alternativeName>
</protein>
<organism evidence="18 19">
    <name type="scientific">Coffea arabica</name>
    <name type="common">Arabian coffee</name>
    <dbReference type="NCBI Taxonomy" id="13443"/>
    <lineage>
        <taxon>Eukaryota</taxon>
        <taxon>Viridiplantae</taxon>
        <taxon>Streptophyta</taxon>
        <taxon>Embryophyta</taxon>
        <taxon>Tracheophyta</taxon>
        <taxon>Spermatophyta</taxon>
        <taxon>Magnoliopsida</taxon>
        <taxon>eudicotyledons</taxon>
        <taxon>Gunneridae</taxon>
        <taxon>Pentapetalae</taxon>
        <taxon>asterids</taxon>
        <taxon>lamiids</taxon>
        <taxon>Gentianales</taxon>
        <taxon>Rubiaceae</taxon>
        <taxon>Ixoroideae</taxon>
        <taxon>Gardenieae complex</taxon>
        <taxon>Bertiereae - Coffeeae clade</taxon>
        <taxon>Coffeeae</taxon>
        <taxon>Coffea</taxon>
    </lineage>
</organism>
<dbReference type="EC" id="2.5.1.59" evidence="3"/>
<dbReference type="GO" id="GO:0005953">
    <property type="term" value="C:CAAX-protein geranylgeranyltransferase complex"/>
    <property type="evidence" value="ECO:0007669"/>
    <property type="project" value="TreeGrafter"/>
</dbReference>
<evidence type="ECO:0000256" key="14">
    <source>
        <dbReference type="ARBA" id="ARBA00050225"/>
    </source>
</evidence>
<dbReference type="GeneID" id="113707360"/>
<evidence type="ECO:0000256" key="10">
    <source>
        <dbReference type="ARBA" id="ARBA00041392"/>
    </source>
</evidence>
<dbReference type="Proteomes" id="UP001652660">
    <property type="component" value="Chromosome 8c"/>
</dbReference>
<dbReference type="SUPFAM" id="SSF48439">
    <property type="entry name" value="Protein prenylyltransferase"/>
    <property type="match status" value="1"/>
</dbReference>
<evidence type="ECO:0000256" key="9">
    <source>
        <dbReference type="ARBA" id="ARBA00040965"/>
    </source>
</evidence>
<comment type="catalytic activity">
    <reaction evidence="15">
        <text>geranylgeranyl diphosphate + L-cysteinyl-[protein] = S-geranylgeranyl-L-cysteinyl-[protein] + diphosphate</text>
        <dbReference type="Rhea" id="RHEA:21240"/>
        <dbReference type="Rhea" id="RHEA-COMP:10131"/>
        <dbReference type="Rhea" id="RHEA-COMP:11537"/>
        <dbReference type="ChEBI" id="CHEBI:29950"/>
        <dbReference type="ChEBI" id="CHEBI:33019"/>
        <dbReference type="ChEBI" id="CHEBI:57533"/>
        <dbReference type="ChEBI" id="CHEBI:86021"/>
        <dbReference type="EC" id="2.5.1.59"/>
    </reaction>
</comment>
<comment type="catalytic activity">
    <reaction evidence="14">
        <text>L-cysteinyl-[protein] + (2E,6E)-farnesyl diphosphate = S-(2E,6E)-farnesyl-L-cysteinyl-[protein] + diphosphate</text>
        <dbReference type="Rhea" id="RHEA:13345"/>
        <dbReference type="Rhea" id="RHEA-COMP:10131"/>
        <dbReference type="Rhea" id="RHEA-COMP:11535"/>
        <dbReference type="ChEBI" id="CHEBI:29950"/>
        <dbReference type="ChEBI" id="CHEBI:33019"/>
        <dbReference type="ChEBI" id="CHEBI:86019"/>
        <dbReference type="ChEBI" id="CHEBI:175763"/>
        <dbReference type="EC" id="2.5.1.58"/>
    </reaction>
</comment>
<keyword evidence="6" id="KW-0808">Transferase</keyword>
<evidence type="ECO:0000256" key="12">
    <source>
        <dbReference type="ARBA" id="ARBA00043086"/>
    </source>
</evidence>
<evidence type="ECO:0000256" key="11">
    <source>
        <dbReference type="ARBA" id="ARBA00042436"/>
    </source>
</evidence>
<dbReference type="OrthoDB" id="272289at2759"/>
<keyword evidence="8" id="KW-0460">Magnesium</keyword>
<evidence type="ECO:0000256" key="6">
    <source>
        <dbReference type="ARBA" id="ARBA00022679"/>
    </source>
</evidence>
<keyword evidence="18" id="KW-1185">Reference proteome</keyword>
<evidence type="ECO:0000256" key="16">
    <source>
        <dbReference type="ARBA" id="ARBA00055749"/>
    </source>
</evidence>
<dbReference type="FunFam" id="1.25.40.120:FF:000004">
    <property type="entry name" value="Protein farnesyltransferase/geranylgeranyltransferase type-1 subunit alpha"/>
    <property type="match status" value="1"/>
</dbReference>
<proteinExistence type="inferred from homology"/>